<dbReference type="AlphaFoldDB" id="A0A9W6SW49"/>
<dbReference type="SUPFAM" id="SSF48452">
    <property type="entry name" value="TPR-like"/>
    <property type="match status" value="1"/>
</dbReference>
<evidence type="ECO:0000313" key="2">
    <source>
        <dbReference type="Proteomes" id="UP001165063"/>
    </source>
</evidence>
<dbReference type="Proteomes" id="UP001165063">
    <property type="component" value="Unassembled WGS sequence"/>
</dbReference>
<reference evidence="1" key="1">
    <citation type="submission" date="2023-04" db="EMBL/GenBank/DDBJ databases">
        <title>Ambrosiozyma monospora NBRC 1965.</title>
        <authorList>
            <person name="Ichikawa N."/>
            <person name="Sato H."/>
            <person name="Tonouchi N."/>
        </authorList>
    </citation>
    <scope>NUCLEOTIDE SEQUENCE</scope>
    <source>
        <strain evidence="1">NBRC 1965</strain>
    </source>
</reference>
<dbReference type="EMBL" id="BSXU01009061">
    <property type="protein sequence ID" value="GME68016.1"/>
    <property type="molecule type" value="Genomic_DNA"/>
</dbReference>
<evidence type="ECO:0000313" key="1">
    <source>
        <dbReference type="EMBL" id="GME68016.1"/>
    </source>
</evidence>
<sequence length="394" mass="45534">MILVAFDEHKQRSGLQKPLNGEWLTKALTKSNCNEEEPTSMDTERKLDYRELSQYVNWLVNRFSTYSIASPSILTRRSKLLKAIVQNIILDPSISPSLKQTILNLNELSEETQANPQVQTLTNLFDFLRIITQPKNEHYQSMLTVDQKLELYATTLQAFEPTLCVPLHPTQLPPAGMAMASIYRAGKLLYSSTDLRLHPTYEVFYIHALLVYGDMATAIELFESRLKGDLAQSLFWLELGVKIYWKARDFENGLVLLEKINRLFDGYINPNLIQSYARMMLENGQVEEACKWFKKLEKSIAEKGMVPENQMEYINGLDDSQVLWDRFNVMYPVSYREVIRCVMSCFQYGHCEMAADLVECGVNADSGFLKILMDTIDKNLYYLEKETLIYKLRS</sequence>
<protein>
    <submittedName>
        <fullName evidence="1">Unnamed protein product</fullName>
    </submittedName>
</protein>
<proteinExistence type="predicted"/>
<keyword evidence="2" id="KW-1185">Reference proteome</keyword>
<dbReference type="InterPro" id="IPR011990">
    <property type="entry name" value="TPR-like_helical_dom_sf"/>
</dbReference>
<comment type="caution">
    <text evidence="1">The sequence shown here is derived from an EMBL/GenBank/DDBJ whole genome shotgun (WGS) entry which is preliminary data.</text>
</comment>
<organism evidence="1 2">
    <name type="scientific">Ambrosiozyma monospora</name>
    <name type="common">Yeast</name>
    <name type="synonym">Endomycopsis monosporus</name>
    <dbReference type="NCBI Taxonomy" id="43982"/>
    <lineage>
        <taxon>Eukaryota</taxon>
        <taxon>Fungi</taxon>
        <taxon>Dikarya</taxon>
        <taxon>Ascomycota</taxon>
        <taxon>Saccharomycotina</taxon>
        <taxon>Pichiomycetes</taxon>
        <taxon>Pichiales</taxon>
        <taxon>Pichiaceae</taxon>
        <taxon>Ambrosiozyma</taxon>
    </lineage>
</organism>
<dbReference type="Gene3D" id="1.25.40.10">
    <property type="entry name" value="Tetratricopeptide repeat domain"/>
    <property type="match status" value="1"/>
</dbReference>
<name>A0A9W6SW49_AMBMO</name>
<gene>
    <name evidence="1" type="ORF">Amon01_000895100</name>
</gene>
<accession>A0A9W6SW49</accession>